<dbReference type="RefSeq" id="WP_067477885.1">
    <property type="nucleotide sequence ID" value="NZ_CP015961.1"/>
</dbReference>
<proteinExistence type="predicted"/>
<sequence length="85" mass="8782">MSAAQNSPQQQGQGAASPYFEIVGGNPTAEQVGILSAVFALAEGNAAVAARNPSPGTRNDWGLAAEKTRGVFWNSTSSFLDSKLL</sequence>
<gene>
    <name evidence="1" type="ORF">BJL86_1008</name>
</gene>
<evidence type="ECO:0000313" key="2">
    <source>
        <dbReference type="Proteomes" id="UP000186104"/>
    </source>
</evidence>
<dbReference type="EMBL" id="CP015961">
    <property type="protein sequence ID" value="ANI91801.1"/>
    <property type="molecule type" value="Genomic_DNA"/>
</dbReference>
<dbReference type="InterPro" id="IPR032716">
    <property type="entry name" value="ACC_epsilon"/>
</dbReference>
<name>A0A173LK16_9ACTN</name>
<reference evidence="1 2" key="1">
    <citation type="submission" date="2016-06" db="EMBL/GenBank/DDBJ databases">
        <title>Complete genome sequence of a saline-alkali tolerant type strain Dietzia timorensis ID05-A0528T.</title>
        <authorList>
            <person name="Wu X."/>
        </authorList>
    </citation>
    <scope>NUCLEOTIDE SEQUENCE [LARGE SCALE GENOMIC DNA]</scope>
    <source>
        <strain evidence="1 2">ID05-A0528</strain>
    </source>
</reference>
<evidence type="ECO:0000313" key="1">
    <source>
        <dbReference type="EMBL" id="ANI91801.1"/>
    </source>
</evidence>
<organism evidence="1 2">
    <name type="scientific">Dietzia timorensis</name>
    <dbReference type="NCBI Taxonomy" id="499555"/>
    <lineage>
        <taxon>Bacteria</taxon>
        <taxon>Bacillati</taxon>
        <taxon>Actinomycetota</taxon>
        <taxon>Actinomycetes</taxon>
        <taxon>Mycobacteriales</taxon>
        <taxon>Dietziaceae</taxon>
        <taxon>Dietzia</taxon>
    </lineage>
</organism>
<keyword evidence="2" id="KW-1185">Reference proteome</keyword>
<dbReference type="OrthoDB" id="4774221at2"/>
<dbReference type="GO" id="GO:0004658">
    <property type="term" value="F:propionyl-CoA carboxylase activity"/>
    <property type="evidence" value="ECO:0007669"/>
    <property type="project" value="InterPro"/>
</dbReference>
<dbReference type="KEGG" id="dtm:BJL86_1008"/>
<dbReference type="AlphaFoldDB" id="A0A173LK16"/>
<dbReference type="GO" id="GO:0003989">
    <property type="term" value="F:acetyl-CoA carboxylase activity"/>
    <property type="evidence" value="ECO:0007669"/>
    <property type="project" value="InterPro"/>
</dbReference>
<accession>A0A173LK16</accession>
<dbReference type="Pfam" id="PF13822">
    <property type="entry name" value="ACC_epsilon"/>
    <property type="match status" value="1"/>
</dbReference>
<dbReference type="STRING" id="499555.BJL86_1008"/>
<protein>
    <recommendedName>
        <fullName evidence="3">Acyl-CoA carboxylase subunit epsilon</fullName>
    </recommendedName>
</protein>
<dbReference type="Proteomes" id="UP000186104">
    <property type="component" value="Chromosome"/>
</dbReference>
<evidence type="ECO:0008006" key="3">
    <source>
        <dbReference type="Google" id="ProtNLM"/>
    </source>
</evidence>